<accession>A0A0L9TK52</accession>
<dbReference type="Gramene" id="KOM30866">
    <property type="protein sequence ID" value="KOM30866"/>
    <property type="gene ID" value="LR48_Vigan01g042100"/>
</dbReference>
<dbReference type="Proteomes" id="UP000053144">
    <property type="component" value="Chromosome 1"/>
</dbReference>
<dbReference type="STRING" id="3914.A0A0L9TK52"/>
<dbReference type="PANTHER" id="PTHR10145">
    <property type="entry name" value="TRANSCRIPTION ELONGATION FACTOR SPT6"/>
    <property type="match status" value="1"/>
</dbReference>
<reference evidence="2" key="1">
    <citation type="journal article" date="2015" name="Proc. Natl. Acad. Sci. U.S.A.">
        <title>Genome sequencing of adzuki bean (Vigna angularis) provides insight into high starch and low fat accumulation and domestication.</title>
        <authorList>
            <person name="Yang K."/>
            <person name="Tian Z."/>
            <person name="Chen C."/>
            <person name="Luo L."/>
            <person name="Zhao B."/>
            <person name="Wang Z."/>
            <person name="Yu L."/>
            <person name="Li Y."/>
            <person name="Sun Y."/>
            <person name="Li W."/>
            <person name="Chen Y."/>
            <person name="Li Y."/>
            <person name="Zhang Y."/>
            <person name="Ai D."/>
            <person name="Zhao J."/>
            <person name="Shang C."/>
            <person name="Ma Y."/>
            <person name="Wu B."/>
            <person name="Wang M."/>
            <person name="Gao L."/>
            <person name="Sun D."/>
            <person name="Zhang P."/>
            <person name="Guo F."/>
            <person name="Wang W."/>
            <person name="Li Y."/>
            <person name="Wang J."/>
            <person name="Varshney R.K."/>
            <person name="Wang J."/>
            <person name="Ling H.Q."/>
            <person name="Wan P."/>
        </authorList>
    </citation>
    <scope>NUCLEOTIDE SEQUENCE</scope>
    <source>
        <strain evidence="2">cv. Jingnong 6</strain>
    </source>
</reference>
<dbReference type="GO" id="GO:0008023">
    <property type="term" value="C:transcription elongation factor complex"/>
    <property type="evidence" value="ECO:0007669"/>
    <property type="project" value="TreeGrafter"/>
</dbReference>
<dbReference type="EMBL" id="CM003371">
    <property type="protein sequence ID" value="KOM30866.1"/>
    <property type="molecule type" value="Genomic_DNA"/>
</dbReference>
<evidence type="ECO:0000313" key="1">
    <source>
        <dbReference type="EMBL" id="KOM30866.1"/>
    </source>
</evidence>
<dbReference type="GO" id="GO:0042393">
    <property type="term" value="F:histone binding"/>
    <property type="evidence" value="ECO:0007669"/>
    <property type="project" value="TreeGrafter"/>
</dbReference>
<dbReference type="InterPro" id="IPR017072">
    <property type="entry name" value="TF_Spt6"/>
</dbReference>
<dbReference type="GO" id="GO:0140673">
    <property type="term" value="P:transcription elongation-coupled chromatin remodeling"/>
    <property type="evidence" value="ECO:0007669"/>
    <property type="project" value="InterPro"/>
</dbReference>
<organism evidence="1 2">
    <name type="scientific">Phaseolus angularis</name>
    <name type="common">Azuki bean</name>
    <name type="synonym">Vigna angularis</name>
    <dbReference type="NCBI Taxonomy" id="3914"/>
    <lineage>
        <taxon>Eukaryota</taxon>
        <taxon>Viridiplantae</taxon>
        <taxon>Streptophyta</taxon>
        <taxon>Embryophyta</taxon>
        <taxon>Tracheophyta</taxon>
        <taxon>Spermatophyta</taxon>
        <taxon>Magnoliopsida</taxon>
        <taxon>eudicotyledons</taxon>
        <taxon>Gunneridae</taxon>
        <taxon>Pentapetalae</taxon>
        <taxon>rosids</taxon>
        <taxon>fabids</taxon>
        <taxon>Fabales</taxon>
        <taxon>Fabaceae</taxon>
        <taxon>Papilionoideae</taxon>
        <taxon>50 kb inversion clade</taxon>
        <taxon>NPAAA clade</taxon>
        <taxon>indigoferoid/millettioid clade</taxon>
        <taxon>Phaseoleae</taxon>
        <taxon>Vigna</taxon>
    </lineage>
</organism>
<sequence length="314" mass="35874">MKLLFGSVITEGLRYRRPLSFGYYLSVPKGFVLWLLPIGTEGLCPLVITYRYRRPLSFGYYLSVPKGKGHRCCPEQLGFCLTDVKLQELEDPKETLEDITSNFTCVMYDTPEEVLICAKNMVACRFGCRPEQLEFCLTDVKPQDLEDPKETLEEMASNFTCVMYDAPEEVLKCAKHVQELEVPKETPEEMASNVTGLLFEIFGMDWCSLSRSEMEESMEKKITLTFVFKVNHSTFSKASLWEVASRFRCSAEQLGFCLTDVKPQDLENPKETPEEMASNFTCAMYDSPKKVVKCFRCMVCIGNFVLKDYKGALV</sequence>
<dbReference type="GO" id="GO:0034728">
    <property type="term" value="P:nucleosome organization"/>
    <property type="evidence" value="ECO:0007669"/>
    <property type="project" value="TreeGrafter"/>
</dbReference>
<dbReference type="GO" id="GO:0031491">
    <property type="term" value="F:nucleosome binding"/>
    <property type="evidence" value="ECO:0007669"/>
    <property type="project" value="TreeGrafter"/>
</dbReference>
<gene>
    <name evidence="1" type="ORF">LR48_Vigan01g042100</name>
</gene>
<proteinExistence type="predicted"/>
<name>A0A0L9TK52_PHAAN</name>
<dbReference type="AlphaFoldDB" id="A0A0L9TK52"/>
<evidence type="ECO:0000313" key="2">
    <source>
        <dbReference type="Proteomes" id="UP000053144"/>
    </source>
</evidence>
<dbReference type="PANTHER" id="PTHR10145:SF6">
    <property type="entry name" value="TRANSCRIPTION ELONGATION FACTOR SPT6"/>
    <property type="match status" value="1"/>
</dbReference>
<protein>
    <submittedName>
        <fullName evidence="1">Uncharacterized protein</fullName>
    </submittedName>
</protein>